<gene>
    <name evidence="1" type="ORF">C1S65_16480</name>
</gene>
<organism evidence="1 2">
    <name type="scientific">Pseudomonas putida</name>
    <name type="common">Arthrobacter siderocapsulatus</name>
    <dbReference type="NCBI Taxonomy" id="303"/>
    <lineage>
        <taxon>Bacteria</taxon>
        <taxon>Pseudomonadati</taxon>
        <taxon>Pseudomonadota</taxon>
        <taxon>Gammaproteobacteria</taxon>
        <taxon>Pseudomonadales</taxon>
        <taxon>Pseudomonadaceae</taxon>
        <taxon>Pseudomonas</taxon>
    </lineage>
</organism>
<dbReference type="EMBL" id="CP030750">
    <property type="protein sequence ID" value="AXA25632.1"/>
    <property type="molecule type" value="Genomic_DNA"/>
</dbReference>
<evidence type="ECO:0000313" key="1">
    <source>
        <dbReference type="EMBL" id="AXA25632.1"/>
    </source>
</evidence>
<dbReference type="AlphaFoldDB" id="A0AAD0L6Y6"/>
<proteinExistence type="predicted"/>
<protein>
    <submittedName>
        <fullName evidence="1">Uncharacterized protein</fullName>
    </submittedName>
</protein>
<dbReference type="Proteomes" id="UP000251617">
    <property type="component" value="Chromosome"/>
</dbReference>
<accession>A0AAD0L6Y6</accession>
<sequence>MCIEARRIAGLEQALYAALSAAEQYGISAEDLRLMAIGGLSLNSSWLWVDDHTTDDATTELTNAVGVVRAGNQ</sequence>
<reference evidence="1 2" key="1">
    <citation type="submission" date="2018-06" db="EMBL/GenBank/DDBJ databases">
        <title>The genome of Pseudomonas putida NX-1, a lignin degrader.</title>
        <authorList>
            <person name="Xu Z."/>
        </authorList>
    </citation>
    <scope>NUCLEOTIDE SEQUENCE [LARGE SCALE GENOMIC DNA]</scope>
    <source>
        <strain evidence="1 2">NX-1</strain>
    </source>
</reference>
<evidence type="ECO:0000313" key="2">
    <source>
        <dbReference type="Proteomes" id="UP000251617"/>
    </source>
</evidence>
<name>A0AAD0L6Y6_PSEPU</name>